<evidence type="ECO:0000256" key="8">
    <source>
        <dbReference type="ARBA" id="ARBA00023186"/>
    </source>
</evidence>
<reference evidence="12 13" key="1">
    <citation type="submission" date="2019-02" db="EMBL/GenBank/DDBJ databases">
        <title>Peptostreptococcaceae bacterium ZHW00191 nov., a new bacterium isolated from the human gut.</title>
        <authorList>
            <person name="Zhou H.-W."/>
            <person name="Chen X.-J."/>
        </authorList>
    </citation>
    <scope>NUCLEOTIDE SEQUENCE [LARGE SCALE GENOMIC DNA]</scope>
    <source>
        <strain evidence="12 13">ZHW00191</strain>
    </source>
</reference>
<dbReference type="EMBL" id="SGJB01000009">
    <property type="protein sequence ID" value="TQQ84576.1"/>
    <property type="molecule type" value="Genomic_DNA"/>
</dbReference>
<dbReference type="Proteomes" id="UP000317863">
    <property type="component" value="Unassembled WGS sequence"/>
</dbReference>
<dbReference type="InterPro" id="IPR001708">
    <property type="entry name" value="YidC/ALB3/OXA1/COX18"/>
</dbReference>
<evidence type="ECO:0000259" key="11">
    <source>
        <dbReference type="Pfam" id="PF02096"/>
    </source>
</evidence>
<evidence type="ECO:0000256" key="3">
    <source>
        <dbReference type="ARBA" id="ARBA00022475"/>
    </source>
</evidence>
<evidence type="ECO:0000256" key="5">
    <source>
        <dbReference type="ARBA" id="ARBA00022927"/>
    </source>
</evidence>
<dbReference type="RefSeq" id="WP_142536051.1">
    <property type="nucleotide sequence ID" value="NZ_SGJB01000009.1"/>
</dbReference>
<gene>
    <name evidence="12" type="ORF">EXD82_06205</name>
</gene>
<name>A0A544QV74_9FIRM</name>
<dbReference type="GO" id="GO:0051205">
    <property type="term" value="P:protein insertion into membrane"/>
    <property type="evidence" value="ECO:0007669"/>
    <property type="project" value="TreeGrafter"/>
</dbReference>
<feature type="transmembrane region" description="Helical" evidence="10">
    <location>
        <begin position="174"/>
        <end position="197"/>
    </location>
</feature>
<keyword evidence="2" id="KW-0813">Transport</keyword>
<proteinExistence type="inferred from homology"/>
<dbReference type="GO" id="GO:0005886">
    <property type="term" value="C:plasma membrane"/>
    <property type="evidence" value="ECO:0007669"/>
    <property type="project" value="UniProtKB-SubCell"/>
</dbReference>
<sequence length="235" mass="25959">MTQLIGKFFGQILSAIYGFTGSYGIAIILFTFLVKLCLTPLTIKQTKSTVAMQEISPRVEEIKEKYKNNPEKQNQEIMNLYKTANINPMSGCLPLLIQFPILIGLFNLLRDPVGLGAFANQAAFETANGAFLWMANLTSPDYILAILSGASAFIMQKIMTPSDQLNGQMKMMTYVMAGMSLYWGFIFPAGLTLYWTVSNIFAILQQLIVTKPLKAKLEADIKGASGNGKNTKSKK</sequence>
<keyword evidence="13" id="KW-1185">Reference proteome</keyword>
<feature type="transmembrane region" description="Helical" evidence="10">
    <location>
        <begin position="92"/>
        <end position="110"/>
    </location>
</feature>
<accession>A0A544QV74</accession>
<organism evidence="12 13">
    <name type="scientific">Peptacetobacter hominis</name>
    <dbReference type="NCBI Taxonomy" id="2743610"/>
    <lineage>
        <taxon>Bacteria</taxon>
        <taxon>Bacillati</taxon>
        <taxon>Bacillota</taxon>
        <taxon>Clostridia</taxon>
        <taxon>Peptostreptococcales</taxon>
        <taxon>Peptostreptococcaceae</taxon>
        <taxon>Peptacetobacter</taxon>
    </lineage>
</organism>
<dbReference type="AlphaFoldDB" id="A0A544QV74"/>
<dbReference type="NCBIfam" id="TIGR03592">
    <property type="entry name" value="yidC_oxa1_cterm"/>
    <property type="match status" value="1"/>
</dbReference>
<dbReference type="GO" id="GO:0015031">
    <property type="term" value="P:protein transport"/>
    <property type="evidence" value="ECO:0007669"/>
    <property type="project" value="UniProtKB-KW"/>
</dbReference>
<dbReference type="InterPro" id="IPR047196">
    <property type="entry name" value="YidC_ALB_C"/>
</dbReference>
<dbReference type="CDD" id="cd20070">
    <property type="entry name" value="5TM_YidC_Alb3"/>
    <property type="match status" value="1"/>
</dbReference>
<comment type="subcellular location">
    <subcellularLocation>
        <location evidence="1">Cell membrane</location>
        <topology evidence="1">Multi-pass membrane protein</topology>
    </subcellularLocation>
    <subcellularLocation>
        <location evidence="9">Membrane</location>
        <topology evidence="9">Multi-pass membrane protein</topology>
    </subcellularLocation>
</comment>
<dbReference type="PANTHER" id="PTHR12428:SF65">
    <property type="entry name" value="CYTOCHROME C OXIDASE ASSEMBLY PROTEIN COX18, MITOCHONDRIAL"/>
    <property type="match status" value="1"/>
</dbReference>
<evidence type="ECO:0000256" key="1">
    <source>
        <dbReference type="ARBA" id="ARBA00004651"/>
    </source>
</evidence>
<keyword evidence="5" id="KW-0653">Protein transport</keyword>
<evidence type="ECO:0000256" key="4">
    <source>
        <dbReference type="ARBA" id="ARBA00022692"/>
    </source>
</evidence>
<dbReference type="OrthoDB" id="9780552at2"/>
<dbReference type="PANTHER" id="PTHR12428">
    <property type="entry name" value="OXA1"/>
    <property type="match status" value="1"/>
</dbReference>
<protein>
    <submittedName>
        <fullName evidence="12">YidC/Oxa1 family membrane protein insertase</fullName>
    </submittedName>
</protein>
<dbReference type="GO" id="GO:0032977">
    <property type="term" value="F:membrane insertase activity"/>
    <property type="evidence" value="ECO:0007669"/>
    <property type="project" value="InterPro"/>
</dbReference>
<dbReference type="InterPro" id="IPR028055">
    <property type="entry name" value="YidC/Oxa/ALB_C"/>
</dbReference>
<comment type="similarity">
    <text evidence="9">Belongs to the OXA1/ALB3/YidC family.</text>
</comment>
<evidence type="ECO:0000256" key="2">
    <source>
        <dbReference type="ARBA" id="ARBA00022448"/>
    </source>
</evidence>
<evidence type="ECO:0000256" key="6">
    <source>
        <dbReference type="ARBA" id="ARBA00022989"/>
    </source>
</evidence>
<comment type="caution">
    <text evidence="12">The sequence shown here is derived from an EMBL/GenBank/DDBJ whole genome shotgun (WGS) entry which is preliminary data.</text>
</comment>
<keyword evidence="4 9" id="KW-0812">Transmembrane</keyword>
<evidence type="ECO:0000313" key="13">
    <source>
        <dbReference type="Proteomes" id="UP000317863"/>
    </source>
</evidence>
<evidence type="ECO:0000256" key="7">
    <source>
        <dbReference type="ARBA" id="ARBA00023136"/>
    </source>
</evidence>
<evidence type="ECO:0000256" key="10">
    <source>
        <dbReference type="SAM" id="Phobius"/>
    </source>
</evidence>
<keyword evidence="8" id="KW-0143">Chaperone</keyword>
<dbReference type="Pfam" id="PF02096">
    <property type="entry name" value="60KD_IMP"/>
    <property type="match status" value="1"/>
</dbReference>
<evidence type="ECO:0000256" key="9">
    <source>
        <dbReference type="RuleBase" id="RU003945"/>
    </source>
</evidence>
<keyword evidence="3" id="KW-1003">Cell membrane</keyword>
<feature type="domain" description="Membrane insertase YidC/Oxa/ALB C-terminal" evidence="11">
    <location>
        <begin position="23"/>
        <end position="211"/>
    </location>
</feature>
<feature type="transmembrane region" description="Helical" evidence="10">
    <location>
        <begin position="12"/>
        <end position="38"/>
    </location>
</feature>
<keyword evidence="7 10" id="KW-0472">Membrane</keyword>
<evidence type="ECO:0000313" key="12">
    <source>
        <dbReference type="EMBL" id="TQQ84576.1"/>
    </source>
</evidence>
<keyword evidence="6 10" id="KW-1133">Transmembrane helix</keyword>
<feature type="transmembrane region" description="Helical" evidence="10">
    <location>
        <begin position="130"/>
        <end position="154"/>
    </location>
</feature>